<dbReference type="AlphaFoldDB" id="A0A0K9P6V8"/>
<dbReference type="PANTHER" id="PTHR43158">
    <property type="entry name" value="SKFA PEPTIDE EXPORT ATP-BINDING PROTEIN SKFE"/>
    <property type="match status" value="1"/>
</dbReference>
<evidence type="ECO:0000256" key="3">
    <source>
        <dbReference type="ARBA" id="ARBA00022490"/>
    </source>
</evidence>
<dbReference type="SMART" id="SM00382">
    <property type="entry name" value="AAA"/>
    <property type="match status" value="1"/>
</dbReference>
<evidence type="ECO:0000313" key="9">
    <source>
        <dbReference type="Proteomes" id="UP000036987"/>
    </source>
</evidence>
<gene>
    <name evidence="8" type="ORF">ZOSMA_34G00140</name>
</gene>
<protein>
    <submittedName>
        <fullName evidence="8">ABC(ATP-binding) family transporter</fullName>
    </submittedName>
</protein>
<evidence type="ECO:0000256" key="2">
    <source>
        <dbReference type="ARBA" id="ARBA00022448"/>
    </source>
</evidence>
<comment type="similarity">
    <text evidence="6">Belongs to the ABC transporter superfamily. ABCI family.</text>
</comment>
<keyword evidence="4" id="KW-0547">Nucleotide-binding</keyword>
<dbReference type="OrthoDB" id="6512918at2759"/>
<accession>A0A0K9P6V8</accession>
<dbReference type="PANTHER" id="PTHR43158:SF2">
    <property type="entry name" value="SKFA PEPTIDE EXPORT ATP-BINDING PROTEIN SKFE"/>
    <property type="match status" value="1"/>
</dbReference>
<dbReference type="InterPro" id="IPR003439">
    <property type="entry name" value="ABC_transporter-like_ATP-bd"/>
</dbReference>
<dbReference type="EMBL" id="LFYR01001099">
    <property type="protein sequence ID" value="KMZ64738.1"/>
    <property type="molecule type" value="Genomic_DNA"/>
</dbReference>
<feature type="domain" description="ABC transporter" evidence="7">
    <location>
        <begin position="10"/>
        <end position="246"/>
    </location>
</feature>
<name>A0A0K9P6V8_ZOSMR</name>
<dbReference type="InterPro" id="IPR027417">
    <property type="entry name" value="P-loop_NTPase"/>
</dbReference>
<dbReference type="InterPro" id="IPR003593">
    <property type="entry name" value="AAA+_ATPase"/>
</dbReference>
<comment type="subcellular location">
    <subcellularLocation>
        <location evidence="1">Cytoplasm</location>
    </subcellularLocation>
</comment>
<dbReference type="STRING" id="29655.A0A0K9P6V8"/>
<keyword evidence="5 8" id="KW-0067">ATP-binding</keyword>
<evidence type="ECO:0000259" key="7">
    <source>
        <dbReference type="PROSITE" id="PS50893"/>
    </source>
</evidence>
<comment type="caution">
    <text evidence="8">The sequence shown here is derived from an EMBL/GenBank/DDBJ whole genome shotgun (WGS) entry which is preliminary data.</text>
</comment>
<dbReference type="SUPFAM" id="SSF52540">
    <property type="entry name" value="P-loop containing nucleoside triphosphate hydrolases"/>
    <property type="match status" value="1"/>
</dbReference>
<evidence type="ECO:0000256" key="4">
    <source>
        <dbReference type="ARBA" id="ARBA00022741"/>
    </source>
</evidence>
<evidence type="ECO:0000313" key="8">
    <source>
        <dbReference type="EMBL" id="KMZ64738.1"/>
    </source>
</evidence>
<keyword evidence="9" id="KW-1185">Reference proteome</keyword>
<dbReference type="Pfam" id="PF00005">
    <property type="entry name" value="ABC_tran"/>
    <property type="match status" value="1"/>
</dbReference>
<dbReference type="GO" id="GO:0005524">
    <property type="term" value="F:ATP binding"/>
    <property type="evidence" value="ECO:0007669"/>
    <property type="project" value="UniProtKB-KW"/>
</dbReference>
<dbReference type="FunFam" id="3.40.50.300:FF:004730">
    <property type="entry name" value="ABC transporter I family member 21"/>
    <property type="match status" value="1"/>
</dbReference>
<organism evidence="8 9">
    <name type="scientific">Zostera marina</name>
    <name type="common">Eelgrass</name>
    <dbReference type="NCBI Taxonomy" id="29655"/>
    <lineage>
        <taxon>Eukaryota</taxon>
        <taxon>Viridiplantae</taxon>
        <taxon>Streptophyta</taxon>
        <taxon>Embryophyta</taxon>
        <taxon>Tracheophyta</taxon>
        <taxon>Spermatophyta</taxon>
        <taxon>Magnoliopsida</taxon>
        <taxon>Liliopsida</taxon>
        <taxon>Zosteraceae</taxon>
        <taxon>Zostera</taxon>
    </lineage>
</organism>
<dbReference type="Gene3D" id="3.40.50.300">
    <property type="entry name" value="P-loop containing nucleotide triphosphate hydrolases"/>
    <property type="match status" value="1"/>
</dbReference>
<sequence>MKSMVGNGGIEVSCMQFGYDGSHTPLFAKFDLQIPPGSRCLLVGANGSGKTTLLKILAGKHMVGGQDVVKILDSSAFHDTQLVCSGDLAYLGHSWSRSIGAAGDVPLQGDFSAEHMIFGVQGIDNSRREKLIDLLDIDLQWRMHNVSDGQRRRVQICLGLLHPYKVLLLDEVTVDLDVVTRMDLLGFLKEECEERGAIIVYATHIFDGLETWASDVAYIQQGVLKKCAKMSQIHELGTCKNLLSVVESWLRAETKILKKEESSTVVHLQLQTPTVVAPSPFRASRHMAYYR</sequence>
<evidence type="ECO:0000256" key="6">
    <source>
        <dbReference type="ARBA" id="ARBA00061382"/>
    </source>
</evidence>
<dbReference type="GO" id="GO:0016887">
    <property type="term" value="F:ATP hydrolysis activity"/>
    <property type="evidence" value="ECO:0007669"/>
    <property type="project" value="InterPro"/>
</dbReference>
<evidence type="ECO:0000256" key="1">
    <source>
        <dbReference type="ARBA" id="ARBA00004496"/>
    </source>
</evidence>
<proteinExistence type="inferred from homology"/>
<keyword evidence="3" id="KW-0963">Cytoplasm</keyword>
<evidence type="ECO:0000256" key="5">
    <source>
        <dbReference type="ARBA" id="ARBA00022840"/>
    </source>
</evidence>
<dbReference type="OMA" id="YLGTEWV"/>
<keyword evidence="2" id="KW-0813">Transport</keyword>
<reference evidence="9" key="1">
    <citation type="journal article" date="2016" name="Nature">
        <title>The genome of the seagrass Zostera marina reveals angiosperm adaptation to the sea.</title>
        <authorList>
            <person name="Olsen J.L."/>
            <person name="Rouze P."/>
            <person name="Verhelst B."/>
            <person name="Lin Y.-C."/>
            <person name="Bayer T."/>
            <person name="Collen J."/>
            <person name="Dattolo E."/>
            <person name="De Paoli E."/>
            <person name="Dittami S."/>
            <person name="Maumus F."/>
            <person name="Michel G."/>
            <person name="Kersting A."/>
            <person name="Lauritano C."/>
            <person name="Lohaus R."/>
            <person name="Toepel M."/>
            <person name="Tonon T."/>
            <person name="Vanneste K."/>
            <person name="Amirebrahimi M."/>
            <person name="Brakel J."/>
            <person name="Bostroem C."/>
            <person name="Chovatia M."/>
            <person name="Grimwood J."/>
            <person name="Jenkins J.W."/>
            <person name="Jueterbock A."/>
            <person name="Mraz A."/>
            <person name="Stam W.T."/>
            <person name="Tice H."/>
            <person name="Bornberg-Bauer E."/>
            <person name="Green P.J."/>
            <person name="Pearson G.A."/>
            <person name="Procaccini G."/>
            <person name="Duarte C.M."/>
            <person name="Schmutz J."/>
            <person name="Reusch T.B.H."/>
            <person name="Van de Peer Y."/>
        </authorList>
    </citation>
    <scope>NUCLEOTIDE SEQUENCE [LARGE SCALE GENOMIC DNA]</scope>
    <source>
        <strain evidence="9">cv. Finnish</strain>
    </source>
</reference>
<dbReference type="Proteomes" id="UP000036987">
    <property type="component" value="Unassembled WGS sequence"/>
</dbReference>
<dbReference type="PROSITE" id="PS50893">
    <property type="entry name" value="ABC_TRANSPORTER_2"/>
    <property type="match status" value="1"/>
</dbReference>
<dbReference type="GO" id="GO:0005737">
    <property type="term" value="C:cytoplasm"/>
    <property type="evidence" value="ECO:0007669"/>
    <property type="project" value="UniProtKB-SubCell"/>
</dbReference>